<accession>A0A0D3JPW7</accession>
<keyword evidence="3" id="KW-0472">Membrane</keyword>
<reference evidence="6" key="1">
    <citation type="journal article" date="2013" name="Nature">
        <title>Pan genome of the phytoplankton Emiliania underpins its global distribution.</title>
        <authorList>
            <person name="Read B.A."/>
            <person name="Kegel J."/>
            <person name="Klute M.J."/>
            <person name="Kuo A."/>
            <person name="Lefebvre S.C."/>
            <person name="Maumus F."/>
            <person name="Mayer C."/>
            <person name="Miller J."/>
            <person name="Monier A."/>
            <person name="Salamov A."/>
            <person name="Young J."/>
            <person name="Aguilar M."/>
            <person name="Claverie J.M."/>
            <person name="Frickenhaus S."/>
            <person name="Gonzalez K."/>
            <person name="Herman E.K."/>
            <person name="Lin Y.C."/>
            <person name="Napier J."/>
            <person name="Ogata H."/>
            <person name="Sarno A.F."/>
            <person name="Shmutz J."/>
            <person name="Schroeder D."/>
            <person name="de Vargas C."/>
            <person name="Verret F."/>
            <person name="von Dassow P."/>
            <person name="Valentin K."/>
            <person name="Van de Peer Y."/>
            <person name="Wheeler G."/>
            <person name="Dacks J.B."/>
            <person name="Delwiche C.F."/>
            <person name="Dyhrman S.T."/>
            <person name="Glockner G."/>
            <person name="John U."/>
            <person name="Richards T."/>
            <person name="Worden A.Z."/>
            <person name="Zhang X."/>
            <person name="Grigoriev I.V."/>
            <person name="Allen A.E."/>
            <person name="Bidle K."/>
            <person name="Borodovsky M."/>
            <person name="Bowler C."/>
            <person name="Brownlee C."/>
            <person name="Cock J.M."/>
            <person name="Elias M."/>
            <person name="Gladyshev V.N."/>
            <person name="Groth M."/>
            <person name="Guda C."/>
            <person name="Hadaegh A."/>
            <person name="Iglesias-Rodriguez M.D."/>
            <person name="Jenkins J."/>
            <person name="Jones B.M."/>
            <person name="Lawson T."/>
            <person name="Leese F."/>
            <person name="Lindquist E."/>
            <person name="Lobanov A."/>
            <person name="Lomsadze A."/>
            <person name="Malik S.B."/>
            <person name="Marsh M.E."/>
            <person name="Mackinder L."/>
            <person name="Mock T."/>
            <person name="Mueller-Roeber B."/>
            <person name="Pagarete A."/>
            <person name="Parker M."/>
            <person name="Probert I."/>
            <person name="Quesneville H."/>
            <person name="Raines C."/>
            <person name="Rensing S.A."/>
            <person name="Riano-Pachon D.M."/>
            <person name="Richier S."/>
            <person name="Rokitta S."/>
            <person name="Shiraiwa Y."/>
            <person name="Soanes D.M."/>
            <person name="van der Giezen M."/>
            <person name="Wahlund T.M."/>
            <person name="Williams B."/>
            <person name="Wilson W."/>
            <person name="Wolfe G."/>
            <person name="Wurch L.L."/>
        </authorList>
    </citation>
    <scope>NUCLEOTIDE SEQUENCE</scope>
</reference>
<dbReference type="PaxDb" id="2903-EOD25552"/>
<proteinExistence type="inferred from homology"/>
<organism evidence="5 6">
    <name type="scientific">Emiliania huxleyi (strain CCMP1516)</name>
    <dbReference type="NCBI Taxonomy" id="280463"/>
    <lineage>
        <taxon>Eukaryota</taxon>
        <taxon>Haptista</taxon>
        <taxon>Haptophyta</taxon>
        <taxon>Prymnesiophyceae</taxon>
        <taxon>Isochrysidales</taxon>
        <taxon>Noelaerhabdaceae</taxon>
        <taxon>Emiliania</taxon>
    </lineage>
</organism>
<keyword evidence="2" id="KW-0378">Hydrolase</keyword>
<comment type="similarity">
    <text evidence="1">Belongs to the isochorismatase family.</text>
</comment>
<feature type="transmembrane region" description="Helical" evidence="3">
    <location>
        <begin position="340"/>
        <end position="365"/>
    </location>
</feature>
<evidence type="ECO:0000313" key="5">
    <source>
        <dbReference type="EnsemblProtists" id="EOD25552"/>
    </source>
</evidence>
<dbReference type="AlphaFoldDB" id="A0A0D3JPW7"/>
<dbReference type="Pfam" id="PF00857">
    <property type="entry name" value="Isochorismatase"/>
    <property type="match status" value="1"/>
</dbReference>
<dbReference type="Proteomes" id="UP000013827">
    <property type="component" value="Unassembled WGS sequence"/>
</dbReference>
<dbReference type="GO" id="GO:0016787">
    <property type="term" value="F:hydrolase activity"/>
    <property type="evidence" value="ECO:0007669"/>
    <property type="project" value="UniProtKB-KW"/>
</dbReference>
<evidence type="ECO:0000256" key="2">
    <source>
        <dbReference type="ARBA" id="ARBA00022801"/>
    </source>
</evidence>
<dbReference type="SUPFAM" id="SSF52499">
    <property type="entry name" value="Isochorismatase-like hydrolases"/>
    <property type="match status" value="1"/>
</dbReference>
<keyword evidence="6" id="KW-1185">Reference proteome</keyword>
<dbReference type="PANTHER" id="PTHR43540">
    <property type="entry name" value="PEROXYUREIDOACRYLATE/UREIDOACRYLATE AMIDOHYDROLASE-RELATED"/>
    <property type="match status" value="1"/>
</dbReference>
<evidence type="ECO:0000259" key="4">
    <source>
        <dbReference type="Pfam" id="PF00857"/>
    </source>
</evidence>
<dbReference type="InterPro" id="IPR036380">
    <property type="entry name" value="Isochorismatase-like_sf"/>
</dbReference>
<dbReference type="EnsemblProtists" id="EOD25552">
    <property type="protein sequence ID" value="EOD25552"/>
    <property type="gene ID" value="EMIHUDRAFT_469145"/>
</dbReference>
<reference evidence="5" key="2">
    <citation type="submission" date="2024-10" db="UniProtKB">
        <authorList>
            <consortium name="EnsemblProtists"/>
        </authorList>
    </citation>
    <scope>IDENTIFICATION</scope>
</reference>
<sequence length="381" mass="41235">MLALLPAYSAQIFASAANDPGLKDVFASKGEGFGPKRLRLGNTSMKNAKYKKNEGEVPTWIDGVPLSRTAAPPHQGSDISADWALADQTRTFCLLVLDMENDYLPYMTFMMPNAEAVLAAFRKAQQPVVWTNWYRQEDDGAYGAIDRFWGPRGLYPPGGTVKGHAENPMWIDTRYGKNATDTAGCAAEGGPYTHKSSAAGAEGWRVRHLSKMADKDEHGDDILYPMLQAWGVDTIVIVGAWTEDCVIATCYEAADRYGLDVVLVTDAIATGSPVHQKAMDTMQAACGKTLMAEELVQYFASHRHKLGPAQAELNYGAVQLRRRAALLSAAQAEARGREGISVAVAAVIALMAAAVGAAIAVRVFVRHPLSHSYEKSPVPFT</sequence>
<dbReference type="InterPro" id="IPR050272">
    <property type="entry name" value="Isochorismatase-like_hydrls"/>
</dbReference>
<name>A0A0D3JPW7_EMIH1</name>
<dbReference type="Gene3D" id="3.40.50.850">
    <property type="entry name" value="Isochorismatase-like"/>
    <property type="match status" value="1"/>
</dbReference>
<dbReference type="HOGENOM" id="CLU_730466_0_0_1"/>
<dbReference type="GeneID" id="17271097"/>
<feature type="domain" description="Isochorismatase-like" evidence="4">
    <location>
        <begin position="226"/>
        <end position="292"/>
    </location>
</feature>
<dbReference type="RefSeq" id="XP_005777981.1">
    <property type="nucleotide sequence ID" value="XM_005777924.1"/>
</dbReference>
<keyword evidence="3" id="KW-0812">Transmembrane</keyword>
<keyword evidence="3" id="KW-1133">Transmembrane helix</keyword>
<evidence type="ECO:0000256" key="1">
    <source>
        <dbReference type="ARBA" id="ARBA00006336"/>
    </source>
</evidence>
<dbReference type="KEGG" id="ehx:EMIHUDRAFT_469145"/>
<dbReference type="InterPro" id="IPR000868">
    <property type="entry name" value="Isochorismatase-like_dom"/>
</dbReference>
<evidence type="ECO:0000313" key="6">
    <source>
        <dbReference type="Proteomes" id="UP000013827"/>
    </source>
</evidence>
<protein>
    <recommendedName>
        <fullName evidence="4">Isochorismatase-like domain-containing protein</fullName>
    </recommendedName>
</protein>
<evidence type="ECO:0000256" key="3">
    <source>
        <dbReference type="SAM" id="Phobius"/>
    </source>
</evidence>